<evidence type="ECO:0000256" key="2">
    <source>
        <dbReference type="ARBA" id="ARBA00022801"/>
    </source>
</evidence>
<dbReference type="OrthoDB" id="651281at2"/>
<gene>
    <name evidence="6" type="ORF">F6X53_16930</name>
</gene>
<accession>A0A6L3SX15</accession>
<dbReference type="GO" id="GO:0016787">
    <property type="term" value="F:hydrolase activity"/>
    <property type="evidence" value="ECO:0007669"/>
    <property type="project" value="UniProtKB-KW"/>
</dbReference>
<dbReference type="PANTHER" id="PTHR42988">
    <property type="entry name" value="PHOSPHOHYDROLASE"/>
    <property type="match status" value="1"/>
</dbReference>
<comment type="caution">
    <text evidence="6">The sequence shown here is derived from an EMBL/GenBank/DDBJ whole genome shotgun (WGS) entry which is preliminary data.</text>
</comment>
<organism evidence="6 7">
    <name type="scientific">Methylobacterium soli</name>
    <dbReference type="NCBI Taxonomy" id="553447"/>
    <lineage>
        <taxon>Bacteria</taxon>
        <taxon>Pseudomonadati</taxon>
        <taxon>Pseudomonadota</taxon>
        <taxon>Alphaproteobacteria</taxon>
        <taxon>Hyphomicrobiales</taxon>
        <taxon>Methylobacteriaceae</taxon>
        <taxon>Methylobacterium</taxon>
    </lineage>
</organism>
<sequence length="271" mass="30219">MRRIAQISDLHFGRTDPAVVEGLVRDLNADPPDLIIASGDFTMAGRRVEYGEARHFLARLPKPWIAVPGNHDISPFHLAQRFLRPFARYRRFIAPETEPTFQDAEIGVVCLNTVRTWAPERDWSQGKIHRWQIASAEARLKAMPPHLFKIVVGHHPFMPPPWDEEARLVGRADKALAAFRRAGVGLTLAGHLHRHYARFAEAAGDGPERVAVDRGEMRGGRGRLLAVQAGSATSTRLRGNEPNAYNRIVIADGLATVTVRLWTGRDWADAA</sequence>
<dbReference type="EMBL" id="VZZK01000017">
    <property type="protein sequence ID" value="KAB1077892.1"/>
    <property type="molecule type" value="Genomic_DNA"/>
</dbReference>
<proteinExistence type="inferred from homology"/>
<dbReference type="Proteomes" id="UP000474159">
    <property type="component" value="Unassembled WGS sequence"/>
</dbReference>
<dbReference type="InterPro" id="IPR050884">
    <property type="entry name" value="CNP_phosphodiesterase-III"/>
</dbReference>
<dbReference type="SUPFAM" id="SSF56300">
    <property type="entry name" value="Metallo-dependent phosphatases"/>
    <property type="match status" value="1"/>
</dbReference>
<dbReference type="Pfam" id="PF00149">
    <property type="entry name" value="Metallophos"/>
    <property type="match status" value="1"/>
</dbReference>
<dbReference type="GO" id="GO:0046872">
    <property type="term" value="F:metal ion binding"/>
    <property type="evidence" value="ECO:0007669"/>
    <property type="project" value="UniProtKB-KW"/>
</dbReference>
<evidence type="ECO:0000313" key="6">
    <source>
        <dbReference type="EMBL" id="KAB1077892.1"/>
    </source>
</evidence>
<feature type="domain" description="Calcineurin-like phosphoesterase" evidence="5">
    <location>
        <begin position="3"/>
        <end position="194"/>
    </location>
</feature>
<dbReference type="AlphaFoldDB" id="A0A6L3SX15"/>
<evidence type="ECO:0000256" key="3">
    <source>
        <dbReference type="ARBA" id="ARBA00023004"/>
    </source>
</evidence>
<keyword evidence="2" id="KW-0378">Hydrolase</keyword>
<dbReference type="Gene3D" id="3.60.21.10">
    <property type="match status" value="1"/>
</dbReference>
<protein>
    <submittedName>
        <fullName evidence="6">Metallophosphoesterase</fullName>
    </submittedName>
</protein>
<keyword evidence="7" id="KW-1185">Reference proteome</keyword>
<evidence type="ECO:0000256" key="4">
    <source>
        <dbReference type="ARBA" id="ARBA00025742"/>
    </source>
</evidence>
<reference evidence="6 7" key="1">
    <citation type="submission" date="2019-09" db="EMBL/GenBank/DDBJ databases">
        <title>YIM 48816 draft genome.</title>
        <authorList>
            <person name="Jiang L."/>
        </authorList>
    </citation>
    <scope>NUCLEOTIDE SEQUENCE [LARGE SCALE GENOMIC DNA]</scope>
    <source>
        <strain evidence="6 7">YIM 48816</strain>
    </source>
</reference>
<evidence type="ECO:0000313" key="7">
    <source>
        <dbReference type="Proteomes" id="UP000474159"/>
    </source>
</evidence>
<name>A0A6L3SX15_9HYPH</name>
<keyword evidence="1" id="KW-0479">Metal-binding</keyword>
<comment type="similarity">
    <text evidence="4">Belongs to the cyclic nucleotide phosphodiesterase class-III family.</text>
</comment>
<dbReference type="InterPro" id="IPR029052">
    <property type="entry name" value="Metallo-depent_PP-like"/>
</dbReference>
<dbReference type="InterPro" id="IPR004843">
    <property type="entry name" value="Calcineurin-like_PHP"/>
</dbReference>
<dbReference type="PANTHER" id="PTHR42988:SF2">
    <property type="entry name" value="CYCLIC NUCLEOTIDE PHOSPHODIESTERASE CBUA0032-RELATED"/>
    <property type="match status" value="1"/>
</dbReference>
<dbReference type="RefSeq" id="WP_151001377.1">
    <property type="nucleotide sequence ID" value="NZ_BPQY01000105.1"/>
</dbReference>
<keyword evidence="3" id="KW-0408">Iron</keyword>
<evidence type="ECO:0000256" key="1">
    <source>
        <dbReference type="ARBA" id="ARBA00022723"/>
    </source>
</evidence>
<evidence type="ECO:0000259" key="5">
    <source>
        <dbReference type="Pfam" id="PF00149"/>
    </source>
</evidence>